<feature type="region of interest" description="Disordered" evidence="1">
    <location>
        <begin position="1"/>
        <end position="25"/>
    </location>
</feature>
<evidence type="ECO:0000313" key="3">
    <source>
        <dbReference type="Proteomes" id="UP000198856"/>
    </source>
</evidence>
<dbReference type="EMBL" id="FNFC01000006">
    <property type="protein sequence ID" value="SDJ62169.1"/>
    <property type="molecule type" value="Genomic_DNA"/>
</dbReference>
<keyword evidence="3" id="KW-1185">Reference proteome</keyword>
<organism evidence="2 3">
    <name type="scientific">Halovenus aranensis</name>
    <dbReference type="NCBI Taxonomy" id="890420"/>
    <lineage>
        <taxon>Archaea</taxon>
        <taxon>Methanobacteriati</taxon>
        <taxon>Methanobacteriota</taxon>
        <taxon>Stenosarchaea group</taxon>
        <taxon>Halobacteria</taxon>
        <taxon>Halobacteriales</taxon>
        <taxon>Haloarculaceae</taxon>
        <taxon>Halovenus</taxon>
    </lineage>
</organism>
<feature type="compositionally biased region" description="Polar residues" evidence="1">
    <location>
        <begin position="439"/>
        <end position="451"/>
    </location>
</feature>
<sequence>MRKMSGRGSNGGSETQSYRGEISDTLESITLHEELDFDLNITEAQYKSNHDIQGELQLDLVPTKEALRNRQSKPTNIFSELGKLAGKGLPFQGYPGTRVHVGISERSEEDQNDASMNPAEDGLPANDTLSFDCDWEARELKDALAEDEGKRLQRAYDIEGYPSEQLPLIVRAKLYRDAVELFRKQQGGGPDPRQTREREQRDRQRKNERAKYEGLAALSIALEHRENVGGSDQKLRLDRFRVDMSRTFPDIEFVPEQGSTYNPEQKRVEWNSRISSPGDVTRYVIIGPIGQLLDLNHISAEVTGQIVGSSLSGKVISGAFDESGKSIWRSVNASHEVDVDCSIEIDPDALSGEVQKKTEATFNVVGLPENIYSELENICRREGIHVRDQRAPAEAEPAADREGVWEVKGKEDRGELDIKREFGNRGVVYASILVTGEYTPSSKEQHVSASEDSSDKLVRADEGALDRRGRTQVEINARSASSDLNTELINTFEEAFPGGEAK</sequence>
<feature type="region of interest" description="Disordered" evidence="1">
    <location>
        <begin position="439"/>
        <end position="469"/>
    </location>
</feature>
<protein>
    <submittedName>
        <fullName evidence="2">Uncharacterized protein</fullName>
    </submittedName>
</protein>
<name>A0A1G8V871_9EURY</name>
<feature type="region of interest" description="Disordered" evidence="1">
    <location>
        <begin position="106"/>
        <end position="126"/>
    </location>
</feature>
<feature type="compositionally biased region" description="Basic and acidic residues" evidence="1">
    <location>
        <begin position="193"/>
        <end position="210"/>
    </location>
</feature>
<dbReference type="AlphaFoldDB" id="A0A1G8V871"/>
<proteinExistence type="predicted"/>
<dbReference type="STRING" id="890420.SAMN05216226_10653"/>
<dbReference type="Proteomes" id="UP000198856">
    <property type="component" value="Unassembled WGS sequence"/>
</dbReference>
<feature type="region of interest" description="Disordered" evidence="1">
    <location>
        <begin position="182"/>
        <end position="210"/>
    </location>
</feature>
<feature type="compositionally biased region" description="Basic and acidic residues" evidence="1">
    <location>
        <begin position="453"/>
        <end position="469"/>
    </location>
</feature>
<accession>A0A1G8V871</accession>
<gene>
    <name evidence="2" type="ORF">SAMN05216226_10653</name>
</gene>
<reference evidence="2 3" key="1">
    <citation type="submission" date="2016-10" db="EMBL/GenBank/DDBJ databases">
        <authorList>
            <person name="de Groot N.N."/>
        </authorList>
    </citation>
    <scope>NUCLEOTIDE SEQUENCE [LARGE SCALE GENOMIC DNA]</scope>
    <source>
        <strain evidence="2 3">IBRC-M10015</strain>
    </source>
</reference>
<evidence type="ECO:0000256" key="1">
    <source>
        <dbReference type="SAM" id="MobiDB-lite"/>
    </source>
</evidence>
<evidence type="ECO:0000313" key="2">
    <source>
        <dbReference type="EMBL" id="SDJ62169.1"/>
    </source>
</evidence>